<name>A0ABW5KIE6_9SPHI</name>
<dbReference type="SMART" id="SM00028">
    <property type="entry name" value="TPR"/>
    <property type="match status" value="3"/>
</dbReference>
<dbReference type="Gene3D" id="1.20.5.1930">
    <property type="match status" value="1"/>
</dbReference>
<evidence type="ECO:0000313" key="13">
    <source>
        <dbReference type="EMBL" id="MFD2547938.1"/>
    </source>
</evidence>
<accession>A0ABW5KIE6</accession>
<dbReference type="Pfam" id="PF02518">
    <property type="entry name" value="HATPase_c"/>
    <property type="match status" value="1"/>
</dbReference>
<dbReference type="PROSITE" id="PS50005">
    <property type="entry name" value="TPR"/>
    <property type="match status" value="1"/>
</dbReference>
<dbReference type="Gene3D" id="1.25.40.10">
    <property type="entry name" value="Tetratricopeptide repeat domain"/>
    <property type="match status" value="2"/>
</dbReference>
<keyword evidence="8" id="KW-0902">Two-component regulatory system</keyword>
<dbReference type="Proteomes" id="UP001597545">
    <property type="component" value="Unassembled WGS sequence"/>
</dbReference>
<keyword evidence="4" id="KW-0808">Transferase</keyword>
<evidence type="ECO:0000313" key="14">
    <source>
        <dbReference type="Proteomes" id="UP001597545"/>
    </source>
</evidence>
<evidence type="ECO:0000256" key="11">
    <source>
        <dbReference type="SAM" id="SignalP"/>
    </source>
</evidence>
<dbReference type="GO" id="GO:0016301">
    <property type="term" value="F:kinase activity"/>
    <property type="evidence" value="ECO:0007669"/>
    <property type="project" value="UniProtKB-KW"/>
</dbReference>
<evidence type="ECO:0000256" key="4">
    <source>
        <dbReference type="ARBA" id="ARBA00022679"/>
    </source>
</evidence>
<dbReference type="PANTHER" id="PTHR24421">
    <property type="entry name" value="NITRATE/NITRITE SENSOR PROTEIN NARX-RELATED"/>
    <property type="match status" value="1"/>
</dbReference>
<keyword evidence="10" id="KW-1133">Transmembrane helix</keyword>
<evidence type="ECO:0000256" key="6">
    <source>
        <dbReference type="ARBA" id="ARBA00022777"/>
    </source>
</evidence>
<reference evidence="14" key="1">
    <citation type="journal article" date="2019" name="Int. J. Syst. Evol. Microbiol.">
        <title>The Global Catalogue of Microorganisms (GCM) 10K type strain sequencing project: providing services to taxonomists for standard genome sequencing and annotation.</title>
        <authorList>
            <consortium name="The Broad Institute Genomics Platform"/>
            <consortium name="The Broad Institute Genome Sequencing Center for Infectious Disease"/>
            <person name="Wu L."/>
            <person name="Ma J."/>
        </authorList>
    </citation>
    <scope>NUCLEOTIDE SEQUENCE [LARGE SCALE GENOMIC DNA]</scope>
    <source>
        <strain evidence="14">KCTC 42662</strain>
    </source>
</reference>
<keyword evidence="6 13" id="KW-0418">Kinase</keyword>
<keyword evidence="3" id="KW-0597">Phosphoprotein</keyword>
<feature type="domain" description="Histidine kinase" evidence="12">
    <location>
        <begin position="589"/>
        <end position="675"/>
    </location>
</feature>
<dbReference type="Pfam" id="PF07730">
    <property type="entry name" value="HisKA_3"/>
    <property type="match status" value="1"/>
</dbReference>
<keyword evidence="9" id="KW-0802">TPR repeat</keyword>
<dbReference type="InterPro" id="IPR011990">
    <property type="entry name" value="TPR-like_helical_dom_sf"/>
</dbReference>
<dbReference type="PANTHER" id="PTHR24421:SF10">
    <property type="entry name" value="NITRATE_NITRITE SENSOR PROTEIN NARQ"/>
    <property type="match status" value="1"/>
</dbReference>
<dbReference type="InterPro" id="IPR011712">
    <property type="entry name" value="Sig_transdc_His_kin_sub3_dim/P"/>
</dbReference>
<dbReference type="PROSITE" id="PS50109">
    <property type="entry name" value="HIS_KIN"/>
    <property type="match status" value="1"/>
</dbReference>
<dbReference type="InterPro" id="IPR019734">
    <property type="entry name" value="TPR_rpt"/>
</dbReference>
<protein>
    <recommendedName>
        <fullName evidence="2">histidine kinase</fullName>
        <ecNumber evidence="2">2.7.13.3</ecNumber>
    </recommendedName>
</protein>
<evidence type="ECO:0000256" key="7">
    <source>
        <dbReference type="ARBA" id="ARBA00022840"/>
    </source>
</evidence>
<keyword evidence="11" id="KW-0732">Signal</keyword>
<dbReference type="InterPro" id="IPR050482">
    <property type="entry name" value="Sensor_HK_TwoCompSys"/>
</dbReference>
<dbReference type="InterPro" id="IPR003594">
    <property type="entry name" value="HATPase_dom"/>
</dbReference>
<dbReference type="InterPro" id="IPR005467">
    <property type="entry name" value="His_kinase_dom"/>
</dbReference>
<keyword evidence="10" id="KW-0472">Membrane</keyword>
<gene>
    <name evidence="13" type="ORF">ACFSR5_09825</name>
</gene>
<organism evidence="13 14">
    <name type="scientific">Sphingobacterium suaedae</name>
    <dbReference type="NCBI Taxonomy" id="1686402"/>
    <lineage>
        <taxon>Bacteria</taxon>
        <taxon>Pseudomonadati</taxon>
        <taxon>Bacteroidota</taxon>
        <taxon>Sphingobacteriia</taxon>
        <taxon>Sphingobacteriales</taxon>
        <taxon>Sphingobacteriaceae</taxon>
        <taxon>Sphingobacterium</taxon>
    </lineage>
</organism>
<evidence type="ECO:0000256" key="5">
    <source>
        <dbReference type="ARBA" id="ARBA00022741"/>
    </source>
</evidence>
<dbReference type="InterPro" id="IPR036890">
    <property type="entry name" value="HATPase_C_sf"/>
</dbReference>
<comment type="catalytic activity">
    <reaction evidence="1">
        <text>ATP + protein L-histidine = ADP + protein N-phospho-L-histidine.</text>
        <dbReference type="EC" id="2.7.13.3"/>
    </reaction>
</comment>
<keyword evidence="14" id="KW-1185">Reference proteome</keyword>
<feature type="repeat" description="TPR" evidence="9">
    <location>
        <begin position="181"/>
        <end position="214"/>
    </location>
</feature>
<evidence type="ECO:0000256" key="10">
    <source>
        <dbReference type="SAM" id="Phobius"/>
    </source>
</evidence>
<dbReference type="SUPFAM" id="SSF55874">
    <property type="entry name" value="ATPase domain of HSP90 chaperone/DNA topoisomerase II/histidine kinase"/>
    <property type="match status" value="1"/>
</dbReference>
<proteinExistence type="predicted"/>
<keyword evidence="7" id="KW-0067">ATP-binding</keyword>
<sequence length="675" mass="77364">MEPKYRYINKLLLVLMSGLLSITGVTPAAQAQQPSNMDHLRDSLTRVTETAANDSIKAMAHNNLVVCWLPEDEKKAYFHLALSRKLGHGNKFILGAAMAKEAYIHFYKQDFDAASILFYRADSLLQQMPVKNDYAYRALSDIWNNLAVISQIQNDDYDYTEKIIDKAIPYAEQAGDSVRVATQYVALATMFMNLEQYEKAVPYFQQAQRILEKKTDTSNRLLTLYVRMSENLLLLHQPQEARVILNKAKKIVTDNQYNENESLYLMTEGYYQQVLHQYAQAMTFYDRALKATRGPNRLYQSVEVRFYKLRTLLEMGDYNAAIQLGKSMESDQMVMDVEFNKNELYKHLASAYEKNHNTSLALKYLGIHNRLNDSLHRADFHNKINVLETRYQTAAKEKKITVLEAQKKESELVAKTNRIASWFLGVSCLLLSSLAITIYFYYRNNKRLLLEKEKNHKQQLVELEQREKIKLTQAILVGQENERKRIAQDLHDGVGGTIAGIKINLTRLTNEHQQVVPTNDLQPFVQQLDHSSNELRRIAHNLMPINLLKFGLETALRDLCVSLTTHARVVHFQSYDIDRDLNEQAQLTIYRIVQELLNNIAKHAQANKVMVQCSQDGSVVHIAIDDDGKGFDAQANSVDGMGLRNVKNRIDYLRGTWDIASTVGQGTSINIELNV</sequence>
<keyword evidence="10" id="KW-0812">Transmembrane</keyword>
<feature type="transmembrane region" description="Helical" evidence="10">
    <location>
        <begin position="419"/>
        <end position="442"/>
    </location>
</feature>
<evidence type="ECO:0000256" key="2">
    <source>
        <dbReference type="ARBA" id="ARBA00012438"/>
    </source>
</evidence>
<feature type="chain" id="PRO_5046126494" description="histidine kinase" evidence="11">
    <location>
        <begin position="32"/>
        <end position="675"/>
    </location>
</feature>
<feature type="signal peptide" evidence="11">
    <location>
        <begin position="1"/>
        <end position="31"/>
    </location>
</feature>
<evidence type="ECO:0000256" key="8">
    <source>
        <dbReference type="ARBA" id="ARBA00023012"/>
    </source>
</evidence>
<dbReference type="RefSeq" id="WP_380903212.1">
    <property type="nucleotide sequence ID" value="NZ_JBHUEG010000001.1"/>
</dbReference>
<dbReference type="Gene3D" id="3.30.565.10">
    <property type="entry name" value="Histidine kinase-like ATPase, C-terminal domain"/>
    <property type="match status" value="1"/>
</dbReference>
<comment type="caution">
    <text evidence="13">The sequence shown here is derived from an EMBL/GenBank/DDBJ whole genome shotgun (WGS) entry which is preliminary data.</text>
</comment>
<keyword evidence="5" id="KW-0547">Nucleotide-binding</keyword>
<dbReference type="EC" id="2.7.13.3" evidence="2"/>
<evidence type="ECO:0000256" key="3">
    <source>
        <dbReference type="ARBA" id="ARBA00022553"/>
    </source>
</evidence>
<dbReference type="CDD" id="cd16917">
    <property type="entry name" value="HATPase_UhpB-NarQ-NarX-like"/>
    <property type="match status" value="1"/>
</dbReference>
<evidence type="ECO:0000259" key="12">
    <source>
        <dbReference type="PROSITE" id="PS50109"/>
    </source>
</evidence>
<evidence type="ECO:0000256" key="1">
    <source>
        <dbReference type="ARBA" id="ARBA00000085"/>
    </source>
</evidence>
<dbReference type="EMBL" id="JBHULR010000004">
    <property type="protein sequence ID" value="MFD2547938.1"/>
    <property type="molecule type" value="Genomic_DNA"/>
</dbReference>
<evidence type="ECO:0000256" key="9">
    <source>
        <dbReference type="PROSITE-ProRule" id="PRU00339"/>
    </source>
</evidence>
<dbReference type="SUPFAM" id="SSF48452">
    <property type="entry name" value="TPR-like"/>
    <property type="match status" value="1"/>
</dbReference>